<comment type="similarity">
    <text evidence="8">Belongs to the G-protein coupled receptor 1 family.</text>
</comment>
<evidence type="ECO:0000256" key="5">
    <source>
        <dbReference type="ARBA" id="ARBA00023136"/>
    </source>
</evidence>
<reference evidence="11" key="1">
    <citation type="journal article" date="2019" name="bioRxiv">
        <title>The Genome of the Zebra Mussel, Dreissena polymorpha: A Resource for Invasive Species Research.</title>
        <authorList>
            <person name="McCartney M.A."/>
            <person name="Auch B."/>
            <person name="Kono T."/>
            <person name="Mallez S."/>
            <person name="Zhang Y."/>
            <person name="Obille A."/>
            <person name="Becker A."/>
            <person name="Abrahante J.E."/>
            <person name="Garbe J."/>
            <person name="Badalamenti J.P."/>
            <person name="Herman A."/>
            <person name="Mangelson H."/>
            <person name="Liachko I."/>
            <person name="Sullivan S."/>
            <person name="Sone E.D."/>
            <person name="Koren S."/>
            <person name="Silverstein K.A.T."/>
            <person name="Beckman K.B."/>
            <person name="Gohl D.M."/>
        </authorList>
    </citation>
    <scope>NUCLEOTIDE SEQUENCE</scope>
    <source>
        <strain evidence="11">Duluth1</strain>
        <tissue evidence="11">Whole animal</tissue>
    </source>
</reference>
<dbReference type="CDD" id="cd00637">
    <property type="entry name" value="7tm_classA_rhodopsin-like"/>
    <property type="match status" value="1"/>
</dbReference>
<proteinExistence type="inferred from homology"/>
<feature type="transmembrane region" description="Helical" evidence="9">
    <location>
        <begin position="400"/>
        <end position="426"/>
    </location>
</feature>
<keyword evidence="4 8" id="KW-0297">G-protein coupled receptor</keyword>
<feature type="transmembrane region" description="Helical" evidence="9">
    <location>
        <begin position="363"/>
        <end position="380"/>
    </location>
</feature>
<evidence type="ECO:0000256" key="4">
    <source>
        <dbReference type="ARBA" id="ARBA00023040"/>
    </source>
</evidence>
<feature type="transmembrane region" description="Helical" evidence="9">
    <location>
        <begin position="107"/>
        <end position="125"/>
    </location>
</feature>
<dbReference type="PANTHER" id="PTHR24243:SF208">
    <property type="entry name" value="PYROKININ-1 RECEPTOR"/>
    <property type="match status" value="1"/>
</dbReference>
<evidence type="ECO:0000256" key="8">
    <source>
        <dbReference type="RuleBase" id="RU000688"/>
    </source>
</evidence>
<evidence type="ECO:0000256" key="1">
    <source>
        <dbReference type="ARBA" id="ARBA00004141"/>
    </source>
</evidence>
<keyword evidence="5 9" id="KW-0472">Membrane</keyword>
<evidence type="ECO:0000313" key="11">
    <source>
        <dbReference type="EMBL" id="KAH3773212.1"/>
    </source>
</evidence>
<evidence type="ECO:0000256" key="9">
    <source>
        <dbReference type="SAM" id="Phobius"/>
    </source>
</evidence>
<organism evidence="11 12">
    <name type="scientific">Dreissena polymorpha</name>
    <name type="common">Zebra mussel</name>
    <name type="synonym">Mytilus polymorpha</name>
    <dbReference type="NCBI Taxonomy" id="45954"/>
    <lineage>
        <taxon>Eukaryota</taxon>
        <taxon>Metazoa</taxon>
        <taxon>Spiralia</taxon>
        <taxon>Lophotrochozoa</taxon>
        <taxon>Mollusca</taxon>
        <taxon>Bivalvia</taxon>
        <taxon>Autobranchia</taxon>
        <taxon>Heteroconchia</taxon>
        <taxon>Euheterodonta</taxon>
        <taxon>Imparidentia</taxon>
        <taxon>Neoheterodontei</taxon>
        <taxon>Myida</taxon>
        <taxon>Dreissenoidea</taxon>
        <taxon>Dreissenidae</taxon>
        <taxon>Dreissena</taxon>
    </lineage>
</organism>
<keyword evidence="12" id="KW-1185">Reference proteome</keyword>
<gene>
    <name evidence="11" type="ORF">DPMN_174569</name>
</gene>
<accession>A0A9D4IHZ4</accession>
<feature type="domain" description="G-protein coupled receptors family 1 profile" evidence="10">
    <location>
        <begin position="47"/>
        <end position="423"/>
    </location>
</feature>
<comment type="caution">
    <text evidence="11">The sequence shown here is derived from an EMBL/GenBank/DDBJ whole genome shotgun (WGS) entry which is preliminary data.</text>
</comment>
<dbReference type="EMBL" id="JAIWYP010000009">
    <property type="protein sequence ID" value="KAH3773212.1"/>
    <property type="molecule type" value="Genomic_DNA"/>
</dbReference>
<dbReference type="GO" id="GO:0004930">
    <property type="term" value="F:G protein-coupled receptor activity"/>
    <property type="evidence" value="ECO:0007669"/>
    <property type="project" value="UniProtKB-KW"/>
</dbReference>
<keyword evidence="2 8" id="KW-0812">Transmembrane</keyword>
<dbReference type="InterPro" id="IPR017452">
    <property type="entry name" value="GPCR_Rhodpsn_7TM"/>
</dbReference>
<dbReference type="OrthoDB" id="8889623at2759"/>
<feature type="transmembrane region" description="Helical" evidence="9">
    <location>
        <begin position="29"/>
        <end position="54"/>
    </location>
</feature>
<dbReference type="SMART" id="SM01381">
    <property type="entry name" value="7TM_GPCR_Srsx"/>
    <property type="match status" value="1"/>
</dbReference>
<dbReference type="InterPro" id="IPR000276">
    <property type="entry name" value="GPCR_Rhodpsn"/>
</dbReference>
<dbReference type="AlphaFoldDB" id="A0A9D4IHZ4"/>
<feature type="transmembrane region" description="Helical" evidence="9">
    <location>
        <begin position="145"/>
        <end position="165"/>
    </location>
</feature>
<dbReference type="PROSITE" id="PS50262">
    <property type="entry name" value="G_PROTEIN_RECEP_F1_2"/>
    <property type="match status" value="1"/>
</dbReference>
<feature type="transmembrane region" description="Helical" evidence="9">
    <location>
        <begin position="66"/>
        <end position="87"/>
    </location>
</feature>
<protein>
    <recommendedName>
        <fullName evidence="10">G-protein coupled receptors family 1 profile domain-containing protein</fullName>
    </recommendedName>
</protein>
<dbReference type="GO" id="GO:0016020">
    <property type="term" value="C:membrane"/>
    <property type="evidence" value="ECO:0007669"/>
    <property type="project" value="UniProtKB-SubCell"/>
</dbReference>
<keyword evidence="3 9" id="KW-1133">Transmembrane helix</keyword>
<evidence type="ECO:0000256" key="3">
    <source>
        <dbReference type="ARBA" id="ARBA00022989"/>
    </source>
</evidence>
<name>A0A9D4IHZ4_DREPO</name>
<evidence type="ECO:0000256" key="2">
    <source>
        <dbReference type="ARBA" id="ARBA00022692"/>
    </source>
</evidence>
<keyword evidence="7 8" id="KW-0807">Transducer</keyword>
<dbReference type="PRINTS" id="PR00237">
    <property type="entry name" value="GPCRRHODOPSN"/>
</dbReference>
<dbReference type="Gene3D" id="1.20.1070.10">
    <property type="entry name" value="Rhodopsin 7-helix transmembrane proteins"/>
    <property type="match status" value="2"/>
</dbReference>
<evidence type="ECO:0000256" key="6">
    <source>
        <dbReference type="ARBA" id="ARBA00023170"/>
    </source>
</evidence>
<feature type="transmembrane region" description="Helical" evidence="9">
    <location>
        <begin position="196"/>
        <end position="222"/>
    </location>
</feature>
<dbReference type="PROSITE" id="PS00237">
    <property type="entry name" value="G_PROTEIN_RECEP_F1_1"/>
    <property type="match status" value="1"/>
</dbReference>
<dbReference type="Proteomes" id="UP000828390">
    <property type="component" value="Unassembled WGS sequence"/>
</dbReference>
<dbReference type="PANTHER" id="PTHR24243">
    <property type="entry name" value="G-PROTEIN COUPLED RECEPTOR"/>
    <property type="match status" value="1"/>
</dbReference>
<sequence>MDSNVTSASNVSYDVIAILRERTLSQIELHIPVLCFIALLMLIGTFGNILVICTYVKRVTTSSTNLFIFCLAIFDLVNCTVALPLQIYSLLKPFTNEHELMCRFQNFMAFAADMSSGFIIVCISFDRYLRIMRPHQGLSVKNAKIAVAVTCIMSVAISSLALIVYGRRKVMFDDIPEVHGHQCGVADDKQETIIPVLFNTMILVCFVIAVIILLIVYTMLGIKVKRWSQVRKSKQSQAARASEYFGATAISDNTESPDSPEAKMSETFNFIPSSPRRMLDTDFDPETEPAFRRPAYVRELSRSLDKHEFLKLDAGHVDDALHVNGMQTLPVRKPKKPVASVARKPSMPSLNVIKRRMKVSKTTIMFISATVAFVASHLPYACTKILRTINPIWTKDFSDAGYSMFLFLEYSFVVSYAANPIIYSFLNPKYRRECKSLLQDISKTIKCHSEKFYFR</sequence>
<evidence type="ECO:0000256" key="7">
    <source>
        <dbReference type="ARBA" id="ARBA00023224"/>
    </source>
</evidence>
<reference evidence="11" key="2">
    <citation type="submission" date="2020-11" db="EMBL/GenBank/DDBJ databases">
        <authorList>
            <person name="McCartney M.A."/>
            <person name="Auch B."/>
            <person name="Kono T."/>
            <person name="Mallez S."/>
            <person name="Becker A."/>
            <person name="Gohl D.M."/>
            <person name="Silverstein K.A.T."/>
            <person name="Koren S."/>
            <person name="Bechman K.B."/>
            <person name="Herman A."/>
            <person name="Abrahante J.E."/>
            <person name="Garbe J."/>
        </authorList>
    </citation>
    <scope>NUCLEOTIDE SEQUENCE</scope>
    <source>
        <strain evidence="11">Duluth1</strain>
        <tissue evidence="11">Whole animal</tissue>
    </source>
</reference>
<dbReference type="SUPFAM" id="SSF81321">
    <property type="entry name" value="Family A G protein-coupled receptor-like"/>
    <property type="match status" value="1"/>
</dbReference>
<evidence type="ECO:0000313" key="12">
    <source>
        <dbReference type="Proteomes" id="UP000828390"/>
    </source>
</evidence>
<dbReference type="Pfam" id="PF00001">
    <property type="entry name" value="7tm_1"/>
    <property type="match status" value="1"/>
</dbReference>
<keyword evidence="6 8" id="KW-0675">Receptor</keyword>
<comment type="subcellular location">
    <subcellularLocation>
        <location evidence="1">Membrane</location>
        <topology evidence="1">Multi-pass membrane protein</topology>
    </subcellularLocation>
</comment>
<evidence type="ECO:0000259" key="10">
    <source>
        <dbReference type="PROSITE" id="PS50262"/>
    </source>
</evidence>